<keyword evidence="8 12" id="KW-1133">Transmembrane helix</keyword>
<dbReference type="Gene3D" id="1.10.287.130">
    <property type="match status" value="1"/>
</dbReference>
<dbReference type="Gene3D" id="3.30.565.10">
    <property type="entry name" value="Histidine kinase-like ATPase, C-terminal domain"/>
    <property type="match status" value="1"/>
</dbReference>
<dbReference type="InterPro" id="IPR050428">
    <property type="entry name" value="TCS_sensor_his_kinase"/>
</dbReference>
<evidence type="ECO:0000256" key="12">
    <source>
        <dbReference type="SAM" id="Phobius"/>
    </source>
</evidence>
<evidence type="ECO:0000259" key="13">
    <source>
        <dbReference type="PROSITE" id="PS50109"/>
    </source>
</evidence>
<protein>
    <recommendedName>
        <fullName evidence="3">histidine kinase</fullName>
        <ecNumber evidence="3">2.7.13.3</ecNumber>
    </recommendedName>
</protein>
<dbReference type="Pfam" id="PF00672">
    <property type="entry name" value="HAMP"/>
    <property type="match status" value="1"/>
</dbReference>
<dbReference type="GO" id="GO:0005886">
    <property type="term" value="C:plasma membrane"/>
    <property type="evidence" value="ECO:0007669"/>
    <property type="project" value="UniProtKB-SubCell"/>
</dbReference>
<dbReference type="CDD" id="cd00082">
    <property type="entry name" value="HisKA"/>
    <property type="match status" value="1"/>
</dbReference>
<comment type="caution">
    <text evidence="15">The sequence shown here is derived from an EMBL/GenBank/DDBJ whole genome shotgun (WGS) entry which is preliminary data.</text>
</comment>
<evidence type="ECO:0000256" key="9">
    <source>
        <dbReference type="ARBA" id="ARBA00023012"/>
    </source>
</evidence>
<keyword evidence="5" id="KW-0808">Transferase</keyword>
<dbReference type="Pfam" id="PF00512">
    <property type="entry name" value="HisKA"/>
    <property type="match status" value="1"/>
</dbReference>
<dbReference type="SUPFAM" id="SSF55874">
    <property type="entry name" value="ATPase domain of HSP90 chaperone/DNA topoisomerase II/histidine kinase"/>
    <property type="match status" value="1"/>
</dbReference>
<evidence type="ECO:0000313" key="16">
    <source>
        <dbReference type="Proteomes" id="UP000274601"/>
    </source>
</evidence>
<dbReference type="PRINTS" id="PR00344">
    <property type="entry name" value="BCTRLSENSOR"/>
</dbReference>
<dbReference type="InterPro" id="IPR036097">
    <property type="entry name" value="HisK_dim/P_sf"/>
</dbReference>
<dbReference type="Gene3D" id="6.10.340.10">
    <property type="match status" value="1"/>
</dbReference>
<gene>
    <name evidence="15" type="ORF">BZB76_4867</name>
</gene>
<dbReference type="EC" id="2.7.13.3" evidence="3"/>
<feature type="region of interest" description="Disordered" evidence="11">
    <location>
        <begin position="194"/>
        <end position="213"/>
    </location>
</feature>
<organism evidence="15 16">
    <name type="scientific">Actinomadura pelletieri DSM 43383</name>
    <dbReference type="NCBI Taxonomy" id="1120940"/>
    <lineage>
        <taxon>Bacteria</taxon>
        <taxon>Bacillati</taxon>
        <taxon>Actinomycetota</taxon>
        <taxon>Actinomycetes</taxon>
        <taxon>Streptosporangiales</taxon>
        <taxon>Thermomonosporaceae</taxon>
        <taxon>Actinomadura</taxon>
    </lineage>
</organism>
<dbReference type="CDD" id="cd00075">
    <property type="entry name" value="HATPase"/>
    <property type="match status" value="1"/>
</dbReference>
<dbReference type="SUPFAM" id="SSF47384">
    <property type="entry name" value="Homodimeric domain of signal transducing histidine kinase"/>
    <property type="match status" value="1"/>
</dbReference>
<keyword evidence="10 12" id="KW-0472">Membrane</keyword>
<dbReference type="SMART" id="SM00387">
    <property type="entry name" value="HATPase_c"/>
    <property type="match status" value="1"/>
</dbReference>
<proteinExistence type="predicted"/>
<dbReference type="SMART" id="SM00388">
    <property type="entry name" value="HisKA"/>
    <property type="match status" value="1"/>
</dbReference>
<feature type="domain" description="HAMP" evidence="14">
    <location>
        <begin position="278"/>
        <end position="331"/>
    </location>
</feature>
<evidence type="ECO:0000256" key="4">
    <source>
        <dbReference type="ARBA" id="ARBA00022553"/>
    </source>
</evidence>
<dbReference type="InterPro" id="IPR003661">
    <property type="entry name" value="HisK_dim/P_dom"/>
</dbReference>
<keyword evidence="6 12" id="KW-0812">Transmembrane</keyword>
<dbReference type="PROSITE" id="PS50109">
    <property type="entry name" value="HIS_KIN"/>
    <property type="match status" value="1"/>
</dbReference>
<comment type="subcellular location">
    <subcellularLocation>
        <location evidence="2">Cell membrane</location>
    </subcellularLocation>
</comment>
<accession>A0A495QJ80</accession>
<dbReference type="GO" id="GO:0000155">
    <property type="term" value="F:phosphorelay sensor kinase activity"/>
    <property type="evidence" value="ECO:0007669"/>
    <property type="project" value="InterPro"/>
</dbReference>
<feature type="domain" description="Histidine kinase" evidence="13">
    <location>
        <begin position="339"/>
        <end position="548"/>
    </location>
</feature>
<dbReference type="AlphaFoldDB" id="A0A495QJ80"/>
<evidence type="ECO:0000256" key="8">
    <source>
        <dbReference type="ARBA" id="ARBA00022989"/>
    </source>
</evidence>
<dbReference type="PANTHER" id="PTHR45436">
    <property type="entry name" value="SENSOR HISTIDINE KINASE YKOH"/>
    <property type="match status" value="1"/>
</dbReference>
<feature type="compositionally biased region" description="Basic and acidic residues" evidence="11">
    <location>
        <begin position="204"/>
        <end position="213"/>
    </location>
</feature>
<dbReference type="Pfam" id="PF02518">
    <property type="entry name" value="HATPase_c"/>
    <property type="match status" value="1"/>
</dbReference>
<evidence type="ECO:0000313" key="15">
    <source>
        <dbReference type="EMBL" id="RKS72054.1"/>
    </source>
</evidence>
<name>A0A495QJ80_9ACTN</name>
<dbReference type="EMBL" id="RBWU01000005">
    <property type="protein sequence ID" value="RKS72054.1"/>
    <property type="molecule type" value="Genomic_DNA"/>
</dbReference>
<evidence type="ECO:0000256" key="10">
    <source>
        <dbReference type="ARBA" id="ARBA00023136"/>
    </source>
</evidence>
<evidence type="ECO:0000256" key="11">
    <source>
        <dbReference type="SAM" id="MobiDB-lite"/>
    </source>
</evidence>
<evidence type="ECO:0000256" key="6">
    <source>
        <dbReference type="ARBA" id="ARBA00022692"/>
    </source>
</evidence>
<dbReference type="PANTHER" id="PTHR45436:SF5">
    <property type="entry name" value="SENSOR HISTIDINE KINASE TRCS"/>
    <property type="match status" value="1"/>
</dbReference>
<dbReference type="CDD" id="cd06225">
    <property type="entry name" value="HAMP"/>
    <property type="match status" value="1"/>
</dbReference>
<feature type="transmembrane region" description="Helical" evidence="12">
    <location>
        <begin position="111"/>
        <end position="132"/>
    </location>
</feature>
<evidence type="ECO:0000256" key="3">
    <source>
        <dbReference type="ARBA" id="ARBA00012438"/>
    </source>
</evidence>
<evidence type="ECO:0000256" key="1">
    <source>
        <dbReference type="ARBA" id="ARBA00000085"/>
    </source>
</evidence>
<evidence type="ECO:0000256" key="2">
    <source>
        <dbReference type="ARBA" id="ARBA00004236"/>
    </source>
</evidence>
<dbReference type="InterPro" id="IPR005467">
    <property type="entry name" value="His_kinase_dom"/>
</dbReference>
<dbReference type="InterPro" id="IPR003594">
    <property type="entry name" value="HATPase_dom"/>
</dbReference>
<keyword evidence="4" id="KW-0597">Phosphoprotein</keyword>
<dbReference type="InterPro" id="IPR004358">
    <property type="entry name" value="Sig_transdc_His_kin-like_C"/>
</dbReference>
<dbReference type="PROSITE" id="PS50885">
    <property type="entry name" value="HAMP"/>
    <property type="match status" value="1"/>
</dbReference>
<reference evidence="15 16" key="1">
    <citation type="submission" date="2018-10" db="EMBL/GenBank/DDBJ databases">
        <title>Genomic Encyclopedia of Archaeal and Bacterial Type Strains, Phase II (KMG-II): from individual species to whole genera.</title>
        <authorList>
            <person name="Goeker M."/>
        </authorList>
    </citation>
    <scope>NUCLEOTIDE SEQUENCE [LARGE SCALE GENOMIC DNA]</scope>
    <source>
        <strain evidence="15 16">DSM 43383</strain>
    </source>
</reference>
<comment type="catalytic activity">
    <reaction evidence="1">
        <text>ATP + protein L-histidine = ADP + protein N-phospho-L-histidine.</text>
        <dbReference type="EC" id="2.7.13.3"/>
    </reaction>
</comment>
<dbReference type="SUPFAM" id="SSF158472">
    <property type="entry name" value="HAMP domain-like"/>
    <property type="match status" value="1"/>
</dbReference>
<dbReference type="SMART" id="SM00304">
    <property type="entry name" value="HAMP"/>
    <property type="match status" value="1"/>
</dbReference>
<keyword evidence="16" id="KW-1185">Reference proteome</keyword>
<evidence type="ECO:0000256" key="5">
    <source>
        <dbReference type="ARBA" id="ARBA00022679"/>
    </source>
</evidence>
<dbReference type="Proteomes" id="UP000274601">
    <property type="component" value="Unassembled WGS sequence"/>
</dbReference>
<dbReference type="InterPro" id="IPR003660">
    <property type="entry name" value="HAMP_dom"/>
</dbReference>
<keyword evidence="9" id="KW-0902">Two-component regulatory system</keyword>
<dbReference type="InterPro" id="IPR036890">
    <property type="entry name" value="HATPase_C_sf"/>
</dbReference>
<sequence>MRFCAATEPIGAPPAPPNWLAAPGRRGRHRTFRGPSDRTRLNDLLPAQHGRVCPVPARKTGYCQEQFREVAIRVRPTQSKGRDDGSRGPGPRLTRWLWRTALRHPELRVRVTLVAVLVALVLFTAMSVLVLAGGREQAHTDAVLDISQDGRRVMVAINNGTLGSEIGGSGGELLQVLDERGRVVAASPRMRGRAPVRFPPPVPTDDRREGRSCDVDAPGGRCFLIVEYRVQTGTSTYFVFSLAPDPGLLPQPKLALLLLMGTLGGTLLVGYGTWRSVSRTLRPVDEIRRELDEITATDLERRVPEPSRLDEVGRLARSINATLDRLEQAVARQRAFVVDVSHELRSPLAALRMELELALSDPDDTDLPEALRAILANTDRLTAVVDDLRALTRLTADRNFPREEVDLTELVDEEVLRRPLRTQVTVLAEGAVTVDGGRRELARLLTNLIDNADRHAASEVTVILGTQEDPPTAVVEVIDDGTGVAPEDRERVFERFARLAEGRHRDAGGTGLGLAISRDIAEAHDGSLVLTDRLDGAPGARFVLRLPR</sequence>
<keyword evidence="7 15" id="KW-0418">Kinase</keyword>
<evidence type="ECO:0000256" key="7">
    <source>
        <dbReference type="ARBA" id="ARBA00022777"/>
    </source>
</evidence>
<evidence type="ECO:0000259" key="14">
    <source>
        <dbReference type="PROSITE" id="PS50885"/>
    </source>
</evidence>